<dbReference type="InterPro" id="IPR011990">
    <property type="entry name" value="TPR-like_helical_dom_sf"/>
</dbReference>
<dbReference type="Pfam" id="PF13041">
    <property type="entry name" value="PPR_2"/>
    <property type="match status" value="1"/>
</dbReference>
<feature type="region of interest" description="Disordered" evidence="3">
    <location>
        <begin position="289"/>
        <end position="334"/>
    </location>
</feature>
<sequence>MSFSAKPQTLTLISCTPLSSSSSSFSSSLPSIRRHFLRSGGHSLRPLSGDLRSLRKRRSLAGVHRSPPSKFLIKASLDPHSLLVVVAVVTFSAVSVVYFNRPFKSKKNLDARVRELREVRDAKEVSSQLPIRENQILGFDALNGKIEEIETPVLQFHNSAQESLAPLVFESTAVLQPLRFPTELTQLQQPERSEDVDYDPISEEFSKLMGERSEDGGRDPISDEFSKLMSDSNFGVASPSVPVDDEESVEVGESDEVGEATSFHVLNRESVREELHMFYESNKSDTKSVASLNESIEGHTRSRKDLGKGSGYSSDKEVRHLPKKNSGTMTQFPHPHGIHTNDRDLLSEQLSAYHRLLKDGRLGDSLKLLEDLERRAFRFIKLIPNPTLSTYNMLMTVCASSQDSEEAFHVLRLVREAGMKPDCKLYTTLISTCGKSGKVYTMFDVFHEMVNAGVEPNVHTYGALIDGCGRAGEVAKAFGAYGIMRSKKVKPDRVVFNALITACGQSGAVDRAFDVLGEMMAETQPIEPDHTTVGALIKACANAGQVDRAREVYKMVHKYKIKGSSEVYTIAVNCCSQTGDWEFACNVYSDMTRKGVVPDEMFLSALIDVAGHVGKLDAAFEILQEARNQGIQVGTVSYSSLMGACSNAKNWQKALELYEYLKSTKIEKTVSTVNALITALCDGDQLQKAMEVLSEMKGFGLHPNSITYSILLVASEKKDDLEAGLMLLSQAEKDGVAPNLVMCRCIIGMCLRRSEKACSLGEPVLSRDRPQVDSKWASLALMVYRKTIVAGIMPTVEVISQVLGCLQLPYDASFKNRLIENLGVTADTSRPSNLCSLIDGFGEYDPRAFSLLELHLTELFPCVSFKASPVVVDARKLQLHTAEVFILTVLKGLKHRLAAGAKLPNMTILLPVEKTQIMSPKGKTINIAGRVGQSVAALLRRLGIPYQGNESRGKIKISGLAMKRWLQPKLASFTGKPGEFGSSQLQLGKGITHQQRNIRTGNLSLD</sequence>
<dbReference type="FunFam" id="1.25.40.10:FF:000678">
    <property type="entry name" value="Pentatricopeptide repeat-containing protein MRL1 chloroplastic"/>
    <property type="match status" value="1"/>
</dbReference>
<dbReference type="Pfam" id="PF13812">
    <property type="entry name" value="PPR_3"/>
    <property type="match status" value="1"/>
</dbReference>
<evidence type="ECO:0000259" key="4">
    <source>
        <dbReference type="Pfam" id="PF17177"/>
    </source>
</evidence>
<proteinExistence type="predicted"/>
<name>A0A4Y1RZ97_PRUDU</name>
<feature type="repeat" description="PPR" evidence="2">
    <location>
        <begin position="669"/>
        <end position="703"/>
    </location>
</feature>
<accession>A0A4Y1RZ97</accession>
<dbReference type="InterPro" id="IPR002885">
    <property type="entry name" value="PPR_rpt"/>
</dbReference>
<dbReference type="PROSITE" id="PS51375">
    <property type="entry name" value="PPR"/>
    <property type="match status" value="8"/>
</dbReference>
<evidence type="ECO:0000256" key="1">
    <source>
        <dbReference type="ARBA" id="ARBA00022737"/>
    </source>
</evidence>
<feature type="domain" description="PROP1-like PPR" evidence="4">
    <location>
        <begin position="465"/>
        <end position="632"/>
    </location>
</feature>
<feature type="repeat" description="PPR" evidence="2">
    <location>
        <begin position="564"/>
        <end position="598"/>
    </location>
</feature>
<feature type="repeat" description="PPR" evidence="2">
    <location>
        <begin position="529"/>
        <end position="563"/>
    </location>
</feature>
<dbReference type="Gene3D" id="1.25.40.10">
    <property type="entry name" value="Tetratricopeptide repeat domain"/>
    <property type="match status" value="3"/>
</dbReference>
<dbReference type="Pfam" id="PF17177">
    <property type="entry name" value="PPR_long"/>
    <property type="match status" value="1"/>
</dbReference>
<reference evidence="5" key="1">
    <citation type="journal article" date="2019" name="Science">
        <title>Mutation of a bHLH transcription factor allowed almond domestication.</title>
        <authorList>
            <person name="Sanchez-Perez R."/>
            <person name="Pavan S."/>
            <person name="Mazzeo R."/>
            <person name="Moldovan C."/>
            <person name="Aiese Cigliano R."/>
            <person name="Del Cueto J."/>
            <person name="Ricciardi F."/>
            <person name="Lotti C."/>
            <person name="Ricciardi L."/>
            <person name="Dicenta F."/>
            <person name="Lopez-Marques R.L."/>
            <person name="Lindberg Moller B."/>
        </authorList>
    </citation>
    <scope>NUCLEOTIDE SEQUENCE</scope>
</reference>
<dbReference type="PANTHER" id="PTHR47935">
    <property type="entry name" value="PENTATRICOPEPTIDE REPEAT-CONTAINING PROTEIN MRL1, CHLOROPLASTIC"/>
    <property type="match status" value="1"/>
</dbReference>
<dbReference type="InterPro" id="IPR033443">
    <property type="entry name" value="PROP1-like_PPR_dom"/>
</dbReference>
<feature type="repeat" description="PPR" evidence="2">
    <location>
        <begin position="422"/>
        <end position="456"/>
    </location>
</feature>
<feature type="repeat" description="PPR" evidence="2">
    <location>
        <begin position="492"/>
        <end position="526"/>
    </location>
</feature>
<dbReference type="Pfam" id="PF01535">
    <property type="entry name" value="PPR"/>
    <property type="match status" value="1"/>
</dbReference>
<evidence type="ECO:0000256" key="2">
    <source>
        <dbReference type="PROSITE-ProRule" id="PRU00708"/>
    </source>
</evidence>
<feature type="repeat" description="PPR" evidence="2">
    <location>
        <begin position="387"/>
        <end position="421"/>
    </location>
</feature>
<dbReference type="NCBIfam" id="TIGR00756">
    <property type="entry name" value="PPR"/>
    <property type="match status" value="8"/>
</dbReference>
<dbReference type="InterPro" id="IPR053303">
    <property type="entry name" value="Chloroplast_PPR"/>
</dbReference>
<feature type="repeat" description="PPR" evidence="2">
    <location>
        <begin position="457"/>
        <end position="491"/>
    </location>
</feature>
<dbReference type="AlphaFoldDB" id="A0A4Y1RZ97"/>
<evidence type="ECO:0000313" key="5">
    <source>
        <dbReference type="EMBL" id="BBH09770.1"/>
    </source>
</evidence>
<feature type="compositionally biased region" description="Basic and acidic residues" evidence="3">
    <location>
        <begin position="296"/>
        <end position="307"/>
    </location>
</feature>
<dbReference type="EMBL" id="AP019304">
    <property type="protein sequence ID" value="BBH09770.1"/>
    <property type="molecule type" value="Genomic_DNA"/>
</dbReference>
<organism evidence="5">
    <name type="scientific">Prunus dulcis</name>
    <name type="common">Almond</name>
    <name type="synonym">Amygdalus dulcis</name>
    <dbReference type="NCBI Taxonomy" id="3755"/>
    <lineage>
        <taxon>Eukaryota</taxon>
        <taxon>Viridiplantae</taxon>
        <taxon>Streptophyta</taxon>
        <taxon>Embryophyta</taxon>
        <taxon>Tracheophyta</taxon>
        <taxon>Spermatophyta</taxon>
        <taxon>Magnoliopsida</taxon>
        <taxon>eudicotyledons</taxon>
        <taxon>Gunneridae</taxon>
        <taxon>Pentapetalae</taxon>
        <taxon>rosids</taxon>
        <taxon>fabids</taxon>
        <taxon>Rosales</taxon>
        <taxon>Rosaceae</taxon>
        <taxon>Amygdaloideae</taxon>
        <taxon>Amygdaleae</taxon>
        <taxon>Prunus</taxon>
    </lineage>
</organism>
<evidence type="ECO:0000256" key="3">
    <source>
        <dbReference type="SAM" id="MobiDB-lite"/>
    </source>
</evidence>
<dbReference type="PANTHER" id="PTHR47935:SF1">
    <property type="entry name" value="PENTATRICOPEPTIDE REPEAT-CONTAINING PROTEIN MRL1, CHLOROPLASTIC"/>
    <property type="match status" value="1"/>
</dbReference>
<protein>
    <submittedName>
        <fullName evidence="5">Pentatricopeptide repeat superfamily protein</fullName>
    </submittedName>
</protein>
<dbReference type="FunFam" id="1.25.40.10:FF:000542">
    <property type="entry name" value="Pentatricopeptide repeat-containing protein MRL1, chloroplastic isoform X1"/>
    <property type="match status" value="1"/>
</dbReference>
<feature type="repeat" description="PPR" evidence="2">
    <location>
        <begin position="634"/>
        <end position="668"/>
    </location>
</feature>
<keyword evidence="1" id="KW-0677">Repeat</keyword>
<gene>
    <name evidence="5" type="ORF">Prudu_022361</name>
</gene>